<protein>
    <submittedName>
        <fullName evidence="1">Uncharacterized protein</fullName>
    </submittedName>
</protein>
<proteinExistence type="predicted"/>
<dbReference type="AlphaFoldDB" id="A0A0F9IAG5"/>
<dbReference type="EMBL" id="LAZR01012912">
    <property type="protein sequence ID" value="KKM24497.1"/>
    <property type="molecule type" value="Genomic_DNA"/>
</dbReference>
<organism evidence="1">
    <name type="scientific">marine sediment metagenome</name>
    <dbReference type="NCBI Taxonomy" id="412755"/>
    <lineage>
        <taxon>unclassified sequences</taxon>
        <taxon>metagenomes</taxon>
        <taxon>ecological metagenomes</taxon>
    </lineage>
</organism>
<gene>
    <name evidence="1" type="ORF">LCGC14_1604530</name>
</gene>
<comment type="caution">
    <text evidence="1">The sequence shown here is derived from an EMBL/GenBank/DDBJ whole genome shotgun (WGS) entry which is preliminary data.</text>
</comment>
<sequence>MRPKSATTCPYCPQKILYTQLLGARAAVDDHVVLYHNVLWQANLIAEIYESRNPL</sequence>
<reference evidence="1" key="1">
    <citation type="journal article" date="2015" name="Nature">
        <title>Complex archaea that bridge the gap between prokaryotes and eukaryotes.</title>
        <authorList>
            <person name="Spang A."/>
            <person name="Saw J.H."/>
            <person name="Jorgensen S.L."/>
            <person name="Zaremba-Niedzwiedzka K."/>
            <person name="Martijn J."/>
            <person name="Lind A.E."/>
            <person name="van Eijk R."/>
            <person name="Schleper C."/>
            <person name="Guy L."/>
            <person name="Ettema T.J."/>
        </authorList>
    </citation>
    <scope>NUCLEOTIDE SEQUENCE</scope>
</reference>
<name>A0A0F9IAG5_9ZZZZ</name>
<accession>A0A0F9IAG5</accession>
<evidence type="ECO:0000313" key="1">
    <source>
        <dbReference type="EMBL" id="KKM24497.1"/>
    </source>
</evidence>